<dbReference type="GO" id="GO:0004222">
    <property type="term" value="F:metalloendopeptidase activity"/>
    <property type="evidence" value="ECO:0007669"/>
    <property type="project" value="InterPro"/>
</dbReference>
<protein>
    <submittedName>
        <fullName evidence="7">Matrixin family metalloprotease</fullName>
    </submittedName>
</protein>
<accession>A0A6N6MMP1</accession>
<dbReference type="InterPro" id="IPR006026">
    <property type="entry name" value="Peptidase_Metallo"/>
</dbReference>
<organism evidence="7 8">
    <name type="scientific">Methylobacterium planeticum</name>
    <dbReference type="NCBI Taxonomy" id="2615211"/>
    <lineage>
        <taxon>Bacteria</taxon>
        <taxon>Pseudomonadati</taxon>
        <taxon>Pseudomonadota</taxon>
        <taxon>Alphaproteobacteria</taxon>
        <taxon>Hyphomicrobiales</taxon>
        <taxon>Methylobacteriaceae</taxon>
        <taxon>Methylobacterium</taxon>
    </lineage>
</organism>
<dbReference type="Gene3D" id="3.40.390.10">
    <property type="entry name" value="Collagenase (Catalytic Domain)"/>
    <property type="match status" value="1"/>
</dbReference>
<evidence type="ECO:0000256" key="5">
    <source>
        <dbReference type="ARBA" id="ARBA00023049"/>
    </source>
</evidence>
<dbReference type="GO" id="GO:0031012">
    <property type="term" value="C:extracellular matrix"/>
    <property type="evidence" value="ECO:0007669"/>
    <property type="project" value="InterPro"/>
</dbReference>
<dbReference type="Pfam" id="PF18885">
    <property type="entry name" value="DUF5648"/>
    <property type="match status" value="1"/>
</dbReference>
<keyword evidence="5 7" id="KW-0482">Metalloprotease</keyword>
<dbReference type="Pfam" id="PF00413">
    <property type="entry name" value="Peptidase_M10"/>
    <property type="match status" value="1"/>
</dbReference>
<evidence type="ECO:0000256" key="2">
    <source>
        <dbReference type="ARBA" id="ARBA00022723"/>
    </source>
</evidence>
<evidence type="ECO:0000256" key="4">
    <source>
        <dbReference type="ARBA" id="ARBA00022833"/>
    </source>
</evidence>
<keyword evidence="8" id="KW-1185">Reference proteome</keyword>
<gene>
    <name evidence="7" type="ORF">F6X51_24760</name>
</gene>
<dbReference type="InterPro" id="IPR021190">
    <property type="entry name" value="Pept_M10A"/>
</dbReference>
<dbReference type="GO" id="GO:0008270">
    <property type="term" value="F:zinc ion binding"/>
    <property type="evidence" value="ECO:0007669"/>
    <property type="project" value="InterPro"/>
</dbReference>
<dbReference type="PRINTS" id="PR00138">
    <property type="entry name" value="MATRIXIN"/>
</dbReference>
<keyword evidence="2" id="KW-0479">Metal-binding</keyword>
<dbReference type="InterPro" id="IPR001818">
    <property type="entry name" value="Pept_M10_metallopeptidase"/>
</dbReference>
<dbReference type="PANTHER" id="PTHR10201">
    <property type="entry name" value="MATRIX METALLOPROTEINASE"/>
    <property type="match status" value="1"/>
</dbReference>
<evidence type="ECO:0000256" key="1">
    <source>
        <dbReference type="ARBA" id="ARBA00022670"/>
    </source>
</evidence>
<dbReference type="PANTHER" id="PTHR10201:SF323">
    <property type="entry name" value="MATRIX METALLOPROTEINASE-21"/>
    <property type="match status" value="1"/>
</dbReference>
<dbReference type="InterPro" id="IPR043708">
    <property type="entry name" value="DUF5648"/>
</dbReference>
<evidence type="ECO:0000313" key="7">
    <source>
        <dbReference type="EMBL" id="KAB1069608.1"/>
    </source>
</evidence>
<keyword evidence="4" id="KW-0862">Zinc</keyword>
<dbReference type="SMART" id="SM00235">
    <property type="entry name" value="ZnMc"/>
    <property type="match status" value="1"/>
</dbReference>
<reference evidence="7 8" key="1">
    <citation type="submission" date="2019-09" db="EMBL/GenBank/DDBJ databases">
        <title>YIM 132548 draft genome.</title>
        <authorList>
            <person name="Jiang L."/>
        </authorList>
    </citation>
    <scope>NUCLEOTIDE SEQUENCE [LARGE SCALE GENOMIC DNA]</scope>
    <source>
        <strain evidence="7 8">YIM 132548</strain>
    </source>
</reference>
<dbReference type="RefSeq" id="WP_150966512.1">
    <property type="nucleotide sequence ID" value="NZ_VZZJ01000036.1"/>
</dbReference>
<keyword evidence="3" id="KW-0378">Hydrolase</keyword>
<sequence length="347" mass="35972">MAAYALEGPLWGAGATVSWAVDASIPAAFQPILTAAFADWSAHANITFVQAASASGAAIRFSNGAIDGLDNVLGQTRYTYFGNRFTSADITFDSGEGWHAAAGGIVSNHKASLFLVALHEIGHALGLDHYSGATAVMNPYLSSAVTDLTASDISGIQALYGAPAVASASPAPVPAIPTAAAVPSPTVASAGLHDSFRFFNAATNDHFYTSSVAERDWLINSKIGYVYEGVAWATPDAGPGTIDVFRFFDTAHGTHFYTTGVAERDQIIKTLPSYVYEGVAFEAYASPAAGGPGAVTLERFFNTQSGVHHFAGSAGEADAIRVGAAGAGWVDEGKAFTVHVPSDWLVT</sequence>
<feature type="domain" description="Peptidase metallopeptidase" evidence="6">
    <location>
        <begin position="7"/>
        <end position="162"/>
    </location>
</feature>
<keyword evidence="1 7" id="KW-0645">Protease</keyword>
<dbReference type="GO" id="GO:0006508">
    <property type="term" value="P:proteolysis"/>
    <property type="evidence" value="ECO:0007669"/>
    <property type="project" value="UniProtKB-KW"/>
</dbReference>
<evidence type="ECO:0000256" key="3">
    <source>
        <dbReference type="ARBA" id="ARBA00022801"/>
    </source>
</evidence>
<proteinExistence type="predicted"/>
<name>A0A6N6MMP1_9HYPH</name>
<evidence type="ECO:0000313" key="8">
    <source>
        <dbReference type="Proteomes" id="UP000441523"/>
    </source>
</evidence>
<dbReference type="InterPro" id="IPR024079">
    <property type="entry name" value="MetalloPept_cat_dom_sf"/>
</dbReference>
<dbReference type="EMBL" id="VZZJ01000036">
    <property type="protein sequence ID" value="KAB1069608.1"/>
    <property type="molecule type" value="Genomic_DNA"/>
</dbReference>
<evidence type="ECO:0000259" key="6">
    <source>
        <dbReference type="SMART" id="SM00235"/>
    </source>
</evidence>
<dbReference type="Proteomes" id="UP000441523">
    <property type="component" value="Unassembled WGS sequence"/>
</dbReference>
<dbReference type="AlphaFoldDB" id="A0A6N6MMP1"/>
<dbReference type="SUPFAM" id="SSF55486">
    <property type="entry name" value="Metalloproteases ('zincins'), catalytic domain"/>
    <property type="match status" value="1"/>
</dbReference>
<comment type="caution">
    <text evidence="7">The sequence shown here is derived from an EMBL/GenBank/DDBJ whole genome shotgun (WGS) entry which is preliminary data.</text>
</comment>